<comment type="caution">
    <text evidence="9">The sequence shown here is derived from an EMBL/GenBank/DDBJ whole genome shotgun (WGS) entry which is preliminary data.</text>
</comment>
<dbReference type="InterPro" id="IPR004199">
    <property type="entry name" value="B-gal_small/dom_5"/>
</dbReference>
<dbReference type="PROSITE" id="PS50022">
    <property type="entry name" value="FA58C_3"/>
    <property type="match status" value="3"/>
</dbReference>
<dbReference type="InterPro" id="IPR000421">
    <property type="entry name" value="FA58C"/>
</dbReference>
<dbReference type="Proteomes" id="UP000679779">
    <property type="component" value="Unassembled WGS sequence"/>
</dbReference>
<dbReference type="SMART" id="SM00231">
    <property type="entry name" value="FA58C"/>
    <property type="match status" value="2"/>
</dbReference>
<dbReference type="SMART" id="SM00776">
    <property type="entry name" value="NPCBM"/>
    <property type="match status" value="1"/>
</dbReference>
<feature type="domain" description="F5/8 type C" evidence="8">
    <location>
        <begin position="341"/>
        <end position="485"/>
    </location>
</feature>
<dbReference type="InterPro" id="IPR059177">
    <property type="entry name" value="GH29D-like_dom"/>
</dbReference>
<accession>A0A920CC86</accession>
<dbReference type="Pfam" id="PF13287">
    <property type="entry name" value="Fn3_assoc"/>
    <property type="match status" value="1"/>
</dbReference>
<dbReference type="GO" id="GO:0009341">
    <property type="term" value="C:beta-galactosidase complex"/>
    <property type="evidence" value="ECO:0007669"/>
    <property type="project" value="InterPro"/>
</dbReference>
<dbReference type="Pfam" id="PF00703">
    <property type="entry name" value="Glyco_hydro_2"/>
    <property type="match status" value="1"/>
</dbReference>
<dbReference type="SUPFAM" id="SSF49303">
    <property type="entry name" value="beta-Galactosidase/glucuronidase domain"/>
    <property type="match status" value="1"/>
</dbReference>
<protein>
    <recommendedName>
        <fullName evidence="3">beta-galactosidase</fullName>
        <ecNumber evidence="3">3.2.1.23</ecNumber>
    </recommendedName>
    <alternativeName>
        <fullName evidence="6">Lactase</fullName>
    </alternativeName>
</protein>
<evidence type="ECO:0000313" key="10">
    <source>
        <dbReference type="Proteomes" id="UP000679779"/>
    </source>
</evidence>
<dbReference type="PRINTS" id="PR00132">
    <property type="entry name" value="GLHYDRLASE2"/>
</dbReference>
<dbReference type="RefSeq" id="WP_160044761.1">
    <property type="nucleotide sequence ID" value="NZ_BORQ01000002.1"/>
</dbReference>
<evidence type="ECO:0000313" key="9">
    <source>
        <dbReference type="EMBL" id="GIO31302.1"/>
    </source>
</evidence>
<feature type="domain" description="F5/8 type C" evidence="8">
    <location>
        <begin position="108"/>
        <end position="261"/>
    </location>
</feature>
<dbReference type="Gene3D" id="2.70.98.10">
    <property type="match status" value="1"/>
</dbReference>
<dbReference type="SUPFAM" id="SSF51445">
    <property type="entry name" value="(Trans)glycosidases"/>
    <property type="match status" value="1"/>
</dbReference>
<dbReference type="PANTHER" id="PTHR46323:SF2">
    <property type="entry name" value="BETA-GALACTOSIDASE"/>
    <property type="match status" value="1"/>
</dbReference>
<evidence type="ECO:0000256" key="5">
    <source>
        <dbReference type="ARBA" id="ARBA00023295"/>
    </source>
</evidence>
<dbReference type="InterPro" id="IPR013783">
    <property type="entry name" value="Ig-like_fold"/>
</dbReference>
<dbReference type="InterPro" id="IPR006102">
    <property type="entry name" value="Ig-like_GH2"/>
</dbReference>
<dbReference type="GO" id="GO:0030246">
    <property type="term" value="F:carbohydrate binding"/>
    <property type="evidence" value="ECO:0007669"/>
    <property type="project" value="InterPro"/>
</dbReference>
<feature type="domain" description="F5/8 type C" evidence="8">
    <location>
        <begin position="645"/>
        <end position="786"/>
    </location>
</feature>
<dbReference type="InterPro" id="IPR011013">
    <property type="entry name" value="Gal_mutarotase_sf_dom"/>
</dbReference>
<evidence type="ECO:0000256" key="7">
    <source>
        <dbReference type="SAM" id="MobiDB-lite"/>
    </source>
</evidence>
<evidence type="ECO:0000256" key="2">
    <source>
        <dbReference type="ARBA" id="ARBA00007401"/>
    </source>
</evidence>
<gene>
    <name evidence="9" type="ORF">J2TS6_24430</name>
</gene>
<comment type="catalytic activity">
    <reaction evidence="1">
        <text>Hydrolysis of terminal non-reducing beta-D-galactose residues in beta-D-galactosides.</text>
        <dbReference type="EC" id="3.2.1.23"/>
    </reaction>
</comment>
<dbReference type="Gene3D" id="2.60.120.260">
    <property type="entry name" value="Galactose-binding domain-like"/>
    <property type="match status" value="4"/>
</dbReference>
<proteinExistence type="inferred from homology"/>
<dbReference type="InterPro" id="IPR006103">
    <property type="entry name" value="Glyco_hydro_2_cat"/>
</dbReference>
<keyword evidence="4" id="KW-0378">Hydrolase</keyword>
<dbReference type="InterPro" id="IPR026876">
    <property type="entry name" value="Fn3_assoc_repeat"/>
</dbReference>
<dbReference type="InterPro" id="IPR036156">
    <property type="entry name" value="Beta-gal/glucu_dom_sf"/>
</dbReference>
<dbReference type="Gene3D" id="3.20.20.80">
    <property type="entry name" value="Glycosidases"/>
    <property type="match status" value="1"/>
</dbReference>
<dbReference type="EC" id="3.2.1.23" evidence="3"/>
<dbReference type="InterPro" id="IPR006101">
    <property type="entry name" value="Glyco_hydro_2"/>
</dbReference>
<dbReference type="InterPro" id="IPR014718">
    <property type="entry name" value="GH-type_carb-bd"/>
</dbReference>
<reference evidence="9" key="1">
    <citation type="submission" date="2021-03" db="EMBL/GenBank/DDBJ databases">
        <title>Antimicrobial resistance genes in bacteria isolated from Japanese honey, and their potential for conferring macrolide and lincosamide resistance in the American foulbrood pathogen Paenibacillus larvae.</title>
        <authorList>
            <person name="Okamoto M."/>
            <person name="Kumagai M."/>
            <person name="Kanamori H."/>
            <person name="Takamatsu D."/>
        </authorList>
    </citation>
    <scope>NUCLEOTIDE SEQUENCE</scope>
    <source>
        <strain evidence="9">J2TS6</strain>
    </source>
</reference>
<keyword evidence="5" id="KW-0326">Glycosidase</keyword>
<dbReference type="InterPro" id="IPR006104">
    <property type="entry name" value="Glyco_hydro_2_N"/>
</dbReference>
<feature type="region of interest" description="Disordered" evidence="7">
    <location>
        <begin position="37"/>
        <end position="113"/>
    </location>
</feature>
<feature type="compositionally biased region" description="Low complexity" evidence="7">
    <location>
        <begin position="56"/>
        <end position="82"/>
    </location>
</feature>
<dbReference type="Pfam" id="PF13290">
    <property type="entry name" value="CHB_HEX_C_1"/>
    <property type="match status" value="2"/>
</dbReference>
<evidence type="ECO:0000256" key="1">
    <source>
        <dbReference type="ARBA" id="ARBA00001412"/>
    </source>
</evidence>
<evidence type="ECO:0000256" key="6">
    <source>
        <dbReference type="ARBA" id="ARBA00032230"/>
    </source>
</evidence>
<evidence type="ECO:0000256" key="4">
    <source>
        <dbReference type="ARBA" id="ARBA00022801"/>
    </source>
</evidence>
<sequence length="1881" mass="205332">MLKLKSLAIAALSVSLFLGQFVPDSLISPRVFAAGSGTETPIPGGAPPQEGRPEAEQPAAQEPPGAQPPESEQEQSGETSPPAEVQPQPIGEEQTAPNAEQEEEAAAPGSTDAAVSGMNLALNKPVTVSSALPQHPGAYLTDGRLDRMWSTSDTGWQSSPLADEWAMVDLGSVQPIKRWTAYHGAAGTWATQDFQLEYSSGDMNGPWQTADSVVGNLDAVTDRVLPDAISARYVRLHVTKKTAEGVDWPAVRISELELYAQAAVVPVLTAEPQSGTVLPGTQVKLSSSPGTAAVYYTTDGTDPVTSETRRQYTEPITVESDMSIKAVAIDEKEGGTSEVGSFEYRVLTEDFSQYPNLALTATAEMSSPAGWGNVAGRAIDGNPGTYAQPEQNVLWDLTVDLGRSQPVNYAVLRKNPDHVNYVTKFTIDVSEDGNRWTTVAEETGNDDLKDQVYGFTPTKARYVRLHQLEKVGIAAAIWEFELYNTAVVLPVEASVKPGPVIDGTAVELFGGQPGATIYYTTDGTDPRTSDTKTPYKEPIVLHGEGIGKITKLQAYAAMEGKEDSEVKAFEYEVIPLSADPPPGEVAAGTVVALSSSVPGASIFYTLDGSDPLTSATKKQYADPIVIEDDVTIRAYVTDGTNKSLTASMTYSLLRDETNVALSKVASASSSQPTAGPANAVDGKDETAWIAGSTEPNSWLLVDLGRDYELTGTQITWNEAKNYKYKIEVSADALHWYQAADQTGISGRDQVRKDRFLETARRYVRVTVTGLEPGTKAGIREFAVWGTPSDPMPNVPAGPETNGWPRPVIVPLPASVNGVPDPVVSLNGTWKFKLNPGQGFWRNGTDTSDWKEVRVPANLEVLGFDIRGQQGGDWFPDRNIEHAYQKTVDIPETFQSSKVMLRFEAAFNYARVWVNGHLVRQHRGGFTTFDADITEYVTPGEPATITVGITAETGFIEYQHVRGLVGQVQLFALPVDHMTRLQTETEFDAAYSDAILKVSAGMALEEAKQGEVKLQLTDPDGKEVPIQPSVISVTGDQPEASIQIPVAKPAKWDAEHPRLYTLKATVMADGKPVQTVIRKVGFRSIKMDGNTMLVNGKVVKLRGVDWHQSSPLIGVAADPEHDRESLVKLKEANVNYIRASHWPQYEYVLDLADELGFYVEQENSVMFVSDGRASDPKYLNNYTGQFSETIEKDRSHPSIVIWSIGNESAWGSNVAATHDYVKAVDPSRPVKFSWGFNAPAGYTDLFSIHYTPYGHTFGAHDKPELYDEYAHGYVYYGDWIDDDPAYRDFYGTALHRLWDDLYETPGVLGGAIWHSRDLRFYGPNGIWPGFLVNWGILDEWNREKPEYWNVKKAYSPVRINADTFPNPGAGKPLAIPIENRYNHTNLSEVTIEWSVGKEKGKIQGPSVEPMSQGQLALPARKWKNGDAIRLKIYRDDHTAANPLVDEYMLTIGQKTIVPWKPQGKTPDIKETTGDIIVTGKDFRMVFSKTTGMITSGEYQGKTLLTGGPYLDLGYTSKLGAWTLSGISRSISGKEAVIRISGKYGATGVDFEMRIDGKGLISTTYTVADPPETYDAVGVSFDAAAGADRITWDRNGEWNVYPESQIGRLTGTAYKERAEGEEKYGVKPDWPWMEDEKEGLGTADFRASKTNVNYASLIFGKSGNRVTVQGDGSGSVQASLNADGSVRLHIRNGWSHPAGFPGWIEANPVQKPIAISSGYSGTVRMKLTDRDDFEFNFTDAPQYLSDMEWADATSGWGRVRKDWSVGGNALTLYDGKGSRSYEKGLGTHASSEIRYSIGGKDYKRFTATVGIDQESNGGSAVFQVWADGVKLFDSGAMHRSMPARQVDVDISGKNELKLVVMDGGDGNAEDHADWADAKLTPAR</sequence>
<dbReference type="Pfam" id="PF02836">
    <property type="entry name" value="Glyco_hydro_2_C"/>
    <property type="match status" value="1"/>
</dbReference>
<dbReference type="EMBL" id="BORQ01000002">
    <property type="protein sequence ID" value="GIO31302.1"/>
    <property type="molecule type" value="Genomic_DNA"/>
</dbReference>
<evidence type="ECO:0000259" key="8">
    <source>
        <dbReference type="PROSITE" id="PS50022"/>
    </source>
</evidence>
<dbReference type="SUPFAM" id="SSF74650">
    <property type="entry name" value="Galactose mutarotase-like"/>
    <property type="match status" value="1"/>
</dbReference>
<dbReference type="Pfam" id="PF08305">
    <property type="entry name" value="NPCBM"/>
    <property type="match status" value="1"/>
</dbReference>
<evidence type="ECO:0000256" key="3">
    <source>
        <dbReference type="ARBA" id="ARBA00012756"/>
    </source>
</evidence>
<dbReference type="InterPro" id="IPR017853">
    <property type="entry name" value="GH"/>
</dbReference>
<dbReference type="SUPFAM" id="SSF49785">
    <property type="entry name" value="Galactose-binding domain-like"/>
    <property type="match status" value="5"/>
</dbReference>
<dbReference type="SMART" id="SM01038">
    <property type="entry name" value="Bgal_small_N"/>
    <property type="match status" value="1"/>
</dbReference>
<dbReference type="InterPro" id="IPR050347">
    <property type="entry name" value="Bact_Beta-galactosidase"/>
</dbReference>
<organism evidence="9 10">
    <name type="scientific">Paenibacillus albilobatus</name>
    <dbReference type="NCBI Taxonomy" id="2716884"/>
    <lineage>
        <taxon>Bacteria</taxon>
        <taxon>Bacillati</taxon>
        <taxon>Bacillota</taxon>
        <taxon>Bacilli</taxon>
        <taxon>Bacillales</taxon>
        <taxon>Paenibacillaceae</taxon>
        <taxon>Paenibacillus</taxon>
    </lineage>
</organism>
<name>A0A920CC86_9BACL</name>
<dbReference type="Pfam" id="PF00754">
    <property type="entry name" value="F5_F8_type_C"/>
    <property type="match status" value="3"/>
</dbReference>
<dbReference type="InterPro" id="IPR038637">
    <property type="entry name" value="NPCBM_sf"/>
</dbReference>
<dbReference type="InterPro" id="IPR008979">
    <property type="entry name" value="Galactose-bd-like_sf"/>
</dbReference>
<dbReference type="PANTHER" id="PTHR46323">
    <property type="entry name" value="BETA-GALACTOSIDASE"/>
    <property type="match status" value="1"/>
</dbReference>
<comment type="similarity">
    <text evidence="2">Belongs to the glycosyl hydrolase 2 family.</text>
</comment>
<dbReference type="GO" id="GO:0005990">
    <property type="term" value="P:lactose catabolic process"/>
    <property type="evidence" value="ECO:0007669"/>
    <property type="project" value="TreeGrafter"/>
</dbReference>
<dbReference type="Gene3D" id="2.60.40.10">
    <property type="entry name" value="Immunoglobulins"/>
    <property type="match status" value="1"/>
</dbReference>
<dbReference type="GO" id="GO:0004565">
    <property type="term" value="F:beta-galactosidase activity"/>
    <property type="evidence" value="ECO:0007669"/>
    <property type="project" value="UniProtKB-EC"/>
</dbReference>
<dbReference type="InterPro" id="IPR013222">
    <property type="entry name" value="Glyco_hyd_98_carb-bd"/>
</dbReference>
<dbReference type="Pfam" id="PF02837">
    <property type="entry name" value="Glyco_hydro_2_N"/>
    <property type="match status" value="1"/>
</dbReference>
<keyword evidence="10" id="KW-1185">Reference proteome</keyword>
<dbReference type="Gene3D" id="2.60.120.1060">
    <property type="entry name" value="NPCBM/NEW2 domain"/>
    <property type="match status" value="1"/>
</dbReference>